<reference evidence="1" key="1">
    <citation type="submission" date="2019-08" db="EMBL/GenBank/DDBJ databases">
        <authorList>
            <person name="Kucharzyk K."/>
            <person name="Murdoch R.W."/>
            <person name="Higgins S."/>
            <person name="Loffler F."/>
        </authorList>
    </citation>
    <scope>NUCLEOTIDE SEQUENCE</scope>
</reference>
<comment type="caution">
    <text evidence="1">The sequence shown here is derived from an EMBL/GenBank/DDBJ whole genome shotgun (WGS) entry which is preliminary data.</text>
</comment>
<dbReference type="AlphaFoldDB" id="A0A644WA24"/>
<dbReference type="EMBL" id="VSSQ01000739">
    <property type="protein sequence ID" value="MPM00592.1"/>
    <property type="molecule type" value="Genomic_DNA"/>
</dbReference>
<accession>A0A644WA24</accession>
<organism evidence="1">
    <name type="scientific">bioreactor metagenome</name>
    <dbReference type="NCBI Taxonomy" id="1076179"/>
    <lineage>
        <taxon>unclassified sequences</taxon>
        <taxon>metagenomes</taxon>
        <taxon>ecological metagenomes</taxon>
    </lineage>
</organism>
<name>A0A644WA24_9ZZZZ</name>
<evidence type="ECO:0000313" key="1">
    <source>
        <dbReference type="EMBL" id="MPM00592.1"/>
    </source>
</evidence>
<sequence>MKCNAYHTRKRNRYLDPTTVAHLTGKWPENNGTIEEEYGVCYGTKECDECSCGGDRVRCDFYPKVSLKSRVLESCETRLIQAKDNLLYSKGNDDTLRKKRNQVEVCEYILEAVKQYKE</sequence>
<proteinExistence type="predicted"/>
<protein>
    <submittedName>
        <fullName evidence="1">Uncharacterized protein</fullName>
    </submittedName>
</protein>
<gene>
    <name evidence="1" type="ORF">SDC9_46819</name>
</gene>